<reference evidence="3" key="1">
    <citation type="submission" date="2016-10" db="EMBL/GenBank/DDBJ databases">
        <authorList>
            <person name="Varghese N."/>
            <person name="Submissions S."/>
        </authorList>
    </citation>
    <scope>NUCLEOTIDE SEQUENCE [LARGE SCALE GENOMIC DNA]</scope>
    <source>
        <strain evidence="3">JCM 2783</strain>
    </source>
</reference>
<dbReference type="PROSITE" id="PS51257">
    <property type="entry name" value="PROKAR_LIPOPROTEIN"/>
    <property type="match status" value="1"/>
</dbReference>
<organism evidence="2 3">
    <name type="scientific">Pseudomonas straminea</name>
    <dbReference type="NCBI Taxonomy" id="47882"/>
    <lineage>
        <taxon>Bacteria</taxon>
        <taxon>Pseudomonadati</taxon>
        <taxon>Pseudomonadota</taxon>
        <taxon>Gammaproteobacteria</taxon>
        <taxon>Pseudomonadales</taxon>
        <taxon>Pseudomonadaceae</taxon>
        <taxon>Phytopseudomonas</taxon>
    </lineage>
</organism>
<dbReference type="AlphaFoldDB" id="A0A1I1RRJ4"/>
<evidence type="ECO:0000313" key="2">
    <source>
        <dbReference type="EMBL" id="SFD36732.1"/>
    </source>
</evidence>
<dbReference type="RefSeq" id="WP_093500466.1">
    <property type="nucleotide sequence ID" value="NZ_BSSG01000001.1"/>
</dbReference>
<protein>
    <submittedName>
        <fullName evidence="2">Uncharacterized protein</fullName>
    </submittedName>
</protein>
<sequence length="64" mass="6587">MRNAAVVLMVCVVLGGCAGGGSPRDDACRVLSPAEIDLPTTRDDQRIEGQSTGDSTPPVGEQNC</sequence>
<feature type="region of interest" description="Disordered" evidence="1">
    <location>
        <begin position="37"/>
        <end position="64"/>
    </location>
</feature>
<dbReference type="Proteomes" id="UP000243950">
    <property type="component" value="Unassembled WGS sequence"/>
</dbReference>
<name>A0A1I1RRJ4_PSEOC</name>
<evidence type="ECO:0000256" key="1">
    <source>
        <dbReference type="SAM" id="MobiDB-lite"/>
    </source>
</evidence>
<dbReference type="EMBL" id="FOMO01000001">
    <property type="protein sequence ID" value="SFD36732.1"/>
    <property type="molecule type" value="Genomic_DNA"/>
</dbReference>
<proteinExistence type="predicted"/>
<accession>A0A1I1RRJ4</accession>
<evidence type="ECO:0000313" key="3">
    <source>
        <dbReference type="Proteomes" id="UP000243950"/>
    </source>
</evidence>
<gene>
    <name evidence="2" type="ORF">SAMN05216372_101405</name>
</gene>
<keyword evidence="3" id="KW-1185">Reference proteome</keyword>